<dbReference type="STRING" id="83656.B1H18_28065"/>
<evidence type="ECO:0000313" key="1">
    <source>
        <dbReference type="EMBL" id="OON73014.1"/>
    </source>
</evidence>
<sequence>MLDTTRLTTAVDSFADRLRAAPQSRLQRSAAAEALELARGLSAWAQRLEAERLAGARGAAVEEAEPRVMPEAGMFAVADQITVAAHDLAVVLEETGQVDRAVAMVEEAQRRAAV</sequence>
<dbReference type="OrthoDB" id="3854560at2"/>
<gene>
    <name evidence="1" type="ORF">B1H18_28065</name>
</gene>
<proteinExistence type="predicted"/>
<keyword evidence="2" id="KW-1185">Reference proteome</keyword>
<dbReference type="EMBL" id="MVFC01000033">
    <property type="protein sequence ID" value="OON73014.1"/>
    <property type="molecule type" value="Genomic_DNA"/>
</dbReference>
<organism evidence="1 2">
    <name type="scientific">Streptomyces tsukubensis</name>
    <dbReference type="NCBI Taxonomy" id="83656"/>
    <lineage>
        <taxon>Bacteria</taxon>
        <taxon>Bacillati</taxon>
        <taxon>Actinomycetota</taxon>
        <taxon>Actinomycetes</taxon>
        <taxon>Kitasatosporales</taxon>
        <taxon>Streptomycetaceae</taxon>
        <taxon>Streptomyces</taxon>
    </lineage>
</organism>
<name>A0A1V4A1B4_9ACTN</name>
<dbReference type="AlphaFoldDB" id="A0A1V4A1B4"/>
<reference evidence="1 2" key="1">
    <citation type="submission" date="2017-02" db="EMBL/GenBank/DDBJ databases">
        <title>Draft Genome Sequence of Streptomyces tsukubaensis F601, a Producer of the immunosuppressant tacrolimus FK506.</title>
        <authorList>
            <person name="Zong G."/>
            <person name="Zhong C."/>
            <person name="Fu J."/>
            <person name="Qin R."/>
            <person name="Cao G."/>
        </authorList>
    </citation>
    <scope>NUCLEOTIDE SEQUENCE [LARGE SCALE GENOMIC DNA]</scope>
    <source>
        <strain evidence="1 2">F601</strain>
    </source>
</reference>
<comment type="caution">
    <text evidence="1">The sequence shown here is derived from an EMBL/GenBank/DDBJ whole genome shotgun (WGS) entry which is preliminary data.</text>
</comment>
<evidence type="ECO:0000313" key="2">
    <source>
        <dbReference type="Proteomes" id="UP000190539"/>
    </source>
</evidence>
<protein>
    <submittedName>
        <fullName evidence="1">Uncharacterized protein</fullName>
    </submittedName>
</protein>
<dbReference type="RefSeq" id="WP_077972668.1">
    <property type="nucleotide sequence ID" value="NZ_CP045178.1"/>
</dbReference>
<dbReference type="Proteomes" id="UP000190539">
    <property type="component" value="Unassembled WGS sequence"/>
</dbReference>
<accession>A0A1V4A1B4</accession>